<protein>
    <submittedName>
        <fullName evidence="2">Uncharacterized protein</fullName>
    </submittedName>
</protein>
<feature type="transmembrane region" description="Helical" evidence="1">
    <location>
        <begin position="189"/>
        <end position="209"/>
    </location>
</feature>
<sequence length="274" mass="31632">MKKPLAIILTVLFWLIINFLFVFKTSNLSFSVLSHHYPTKIFTTPANQQLLKGNTLASEIKVLDNYLGIIAIRFEAFDQSVKDRIKFTLTEKGSNLPYFSTIINTDQFVSNELFPFGFPIINDSQHKTYKIEVKSLSGKKNMAVALSAQEPALIAYHQFPSREFKSDPGKLFYFLTCKTLSSFRDVKTFGGSMLATLPFFLVLFWHLLIRILPRKLSFYQPMFFLAALFYLFYWGLGQLFSFNSSWLLILTKGFILLGGFQLIYLCLKALFYEK</sequence>
<evidence type="ECO:0000256" key="1">
    <source>
        <dbReference type="SAM" id="Phobius"/>
    </source>
</evidence>
<comment type="caution">
    <text evidence="2">The sequence shown here is derived from an EMBL/GenBank/DDBJ whole genome shotgun (WGS) entry which is preliminary data.</text>
</comment>
<reference evidence="2 3" key="1">
    <citation type="journal article" date="2016" name="Nat. Commun.">
        <title>Thousands of microbial genomes shed light on interconnected biogeochemical processes in an aquifer system.</title>
        <authorList>
            <person name="Anantharaman K."/>
            <person name="Brown C.T."/>
            <person name="Hug L.A."/>
            <person name="Sharon I."/>
            <person name="Castelle C.J."/>
            <person name="Probst A.J."/>
            <person name="Thomas B.C."/>
            <person name="Singh A."/>
            <person name="Wilkins M.J."/>
            <person name="Karaoz U."/>
            <person name="Brodie E.L."/>
            <person name="Williams K.H."/>
            <person name="Hubbard S.S."/>
            <person name="Banfield J.F."/>
        </authorList>
    </citation>
    <scope>NUCLEOTIDE SEQUENCE [LARGE SCALE GENOMIC DNA]</scope>
</reference>
<keyword evidence="1" id="KW-0472">Membrane</keyword>
<feature type="transmembrane region" description="Helical" evidence="1">
    <location>
        <begin position="246"/>
        <end position="267"/>
    </location>
</feature>
<evidence type="ECO:0000313" key="3">
    <source>
        <dbReference type="Proteomes" id="UP000178450"/>
    </source>
</evidence>
<evidence type="ECO:0000313" key="2">
    <source>
        <dbReference type="EMBL" id="OGK64839.1"/>
    </source>
</evidence>
<accession>A0A1F7KAE5</accession>
<proteinExistence type="predicted"/>
<name>A0A1F7KAE5_9BACT</name>
<feature type="transmembrane region" description="Helical" evidence="1">
    <location>
        <begin position="221"/>
        <end position="240"/>
    </location>
</feature>
<gene>
    <name evidence="2" type="ORF">A2209_04015</name>
</gene>
<dbReference type="Proteomes" id="UP000178450">
    <property type="component" value="Unassembled WGS sequence"/>
</dbReference>
<dbReference type="AlphaFoldDB" id="A0A1F7KAE5"/>
<dbReference type="EMBL" id="MGBG01000013">
    <property type="protein sequence ID" value="OGK64839.1"/>
    <property type="molecule type" value="Genomic_DNA"/>
</dbReference>
<keyword evidence="1" id="KW-1133">Transmembrane helix</keyword>
<keyword evidence="1" id="KW-0812">Transmembrane</keyword>
<organism evidence="2 3">
    <name type="scientific">Candidatus Roizmanbacteria bacterium RIFOXYA1_FULL_41_12</name>
    <dbReference type="NCBI Taxonomy" id="1802082"/>
    <lineage>
        <taxon>Bacteria</taxon>
        <taxon>Candidatus Roizmaniibacteriota</taxon>
    </lineage>
</organism>